<accession>A0A5C1K5S7</accession>
<evidence type="ECO:0000313" key="1">
    <source>
        <dbReference type="EMBL" id="QEM41092.1"/>
    </source>
</evidence>
<protein>
    <submittedName>
        <fullName evidence="1">Uncharacterized protein</fullName>
    </submittedName>
</protein>
<dbReference type="Proteomes" id="UP000322075">
    <property type="component" value="Segment"/>
</dbReference>
<evidence type="ECO:0000313" key="2">
    <source>
        <dbReference type="Proteomes" id="UP000322075"/>
    </source>
</evidence>
<proteinExistence type="predicted"/>
<reference evidence="1" key="1">
    <citation type="submission" date="2019-04" db="EMBL/GenBank/DDBJ databases">
        <authorList>
            <person name="Assadpour T."/>
            <person name="Ahmed J."/>
            <person name="Anderson S."/>
            <person name="Espinosa K."/>
            <person name="Gadsden T."/>
            <person name="Graham A."/>
            <person name="Hajjar W."/>
            <person name="Howard T."/>
            <person name="Lacafta O."/>
            <person name="Matney K."/>
            <person name="Matsen K."/>
            <person name="Osu J."/>
            <person name="Rupe E."/>
            <person name="Sang H."/>
            <person name="Wadi S."/>
            <person name="McNeal J."/>
            <person name="Temple L."/>
        </authorList>
    </citation>
    <scope>NUCLEOTIDE SEQUENCE [LARGE SCALE GENOMIC DNA]</scope>
</reference>
<sequence>MDFDLWYKFGSAPYEKVDITRPFKPIHQHSEAPIVLCETQEEADQLAGFQYVMGGKLDIRLVPQGASANPWVYNRAYIFLTWNPIERS</sequence>
<keyword evidence="2" id="KW-1185">Reference proteome</keyword>
<organism evidence="1 2">
    <name type="scientific">Pseudomonas phage Zuri</name>
    <dbReference type="NCBI Taxonomy" id="2604899"/>
    <lineage>
        <taxon>Viruses</taxon>
        <taxon>Duplodnaviria</taxon>
        <taxon>Heunggongvirae</taxon>
        <taxon>Uroviricota</taxon>
        <taxon>Caudoviricetes</taxon>
        <taxon>Schitoviridae</taxon>
        <taxon>Zurivirus</taxon>
        <taxon>Zurivirus zuri</taxon>
    </lineage>
</organism>
<dbReference type="EMBL" id="MK863032">
    <property type="protein sequence ID" value="QEM41092.1"/>
    <property type="molecule type" value="Genomic_DNA"/>
</dbReference>
<gene>
    <name evidence="1" type="ORF">Zuri_98</name>
</gene>
<name>A0A5C1K5S7_9CAUD</name>